<evidence type="ECO:0000256" key="5">
    <source>
        <dbReference type="SAM" id="MobiDB-lite"/>
    </source>
</evidence>
<evidence type="ECO:0000313" key="8">
    <source>
        <dbReference type="Proteomes" id="UP000824782"/>
    </source>
</evidence>
<sequence>MVSSLASQEISMELDENQVQFHSHSNEQPEKSPEDPHLISTTTGGMENSCHSCLLGFGMVTLIIGISTTALYYASDTHAIVLSVIGHSILGLGIISIIFSIMWRYYRKKRKERMNEDLAELFYENQQKKYRI</sequence>
<comment type="subcellular location">
    <subcellularLocation>
        <location evidence="1">Membrane</location>
        <topology evidence="1">Multi-pass membrane protein</topology>
    </subcellularLocation>
</comment>
<name>A0AAV7BB29_ENGPU</name>
<dbReference type="GO" id="GO:0005886">
    <property type="term" value="C:plasma membrane"/>
    <property type="evidence" value="ECO:0007669"/>
    <property type="project" value="TreeGrafter"/>
</dbReference>
<reference evidence="7" key="1">
    <citation type="thesis" date="2020" institute="ProQuest LLC" country="789 East Eisenhower Parkway, Ann Arbor, MI, USA">
        <title>Comparative Genomics and Chromosome Evolution.</title>
        <authorList>
            <person name="Mudd A.B."/>
        </authorList>
    </citation>
    <scope>NUCLEOTIDE SEQUENCE</scope>
    <source>
        <strain evidence="7">237g6f4</strain>
        <tissue evidence="7">Blood</tissue>
    </source>
</reference>
<dbReference type="Proteomes" id="UP000824782">
    <property type="component" value="Unassembled WGS sequence"/>
</dbReference>
<evidence type="ECO:0000256" key="3">
    <source>
        <dbReference type="ARBA" id="ARBA00022989"/>
    </source>
</evidence>
<keyword evidence="4 6" id="KW-0472">Membrane</keyword>
<accession>A0AAV7BB29</accession>
<protein>
    <recommendedName>
        <fullName evidence="9">Transmembrane protein 100</fullName>
    </recommendedName>
</protein>
<organism evidence="7 8">
    <name type="scientific">Engystomops pustulosus</name>
    <name type="common">Tungara frog</name>
    <name type="synonym">Physalaemus pustulosus</name>
    <dbReference type="NCBI Taxonomy" id="76066"/>
    <lineage>
        <taxon>Eukaryota</taxon>
        <taxon>Metazoa</taxon>
        <taxon>Chordata</taxon>
        <taxon>Craniata</taxon>
        <taxon>Vertebrata</taxon>
        <taxon>Euteleostomi</taxon>
        <taxon>Amphibia</taxon>
        <taxon>Batrachia</taxon>
        <taxon>Anura</taxon>
        <taxon>Neobatrachia</taxon>
        <taxon>Hyloidea</taxon>
        <taxon>Leptodactylidae</taxon>
        <taxon>Leiuperinae</taxon>
        <taxon>Engystomops</taxon>
    </lineage>
</organism>
<dbReference type="PANTHER" id="PTHR16100">
    <property type="entry name" value="PHOSPHOINOSITIDE-INTERACTING PROTEIN FAMILY MEMBER"/>
    <property type="match status" value="1"/>
</dbReference>
<keyword evidence="3 6" id="KW-1133">Transmembrane helix</keyword>
<evidence type="ECO:0000313" key="7">
    <source>
        <dbReference type="EMBL" id="KAG8569662.1"/>
    </source>
</evidence>
<gene>
    <name evidence="7" type="ORF">GDO81_014510</name>
</gene>
<evidence type="ECO:0008006" key="9">
    <source>
        <dbReference type="Google" id="ProtNLM"/>
    </source>
</evidence>
<keyword evidence="2 6" id="KW-0812">Transmembrane</keyword>
<dbReference type="Pfam" id="PF16311">
    <property type="entry name" value="TMEM100"/>
    <property type="match status" value="1"/>
</dbReference>
<proteinExistence type="predicted"/>
<feature type="transmembrane region" description="Helical" evidence="6">
    <location>
        <begin position="53"/>
        <end position="74"/>
    </location>
</feature>
<evidence type="ECO:0000256" key="6">
    <source>
        <dbReference type="SAM" id="Phobius"/>
    </source>
</evidence>
<dbReference type="PANTHER" id="PTHR16100:SF5">
    <property type="entry name" value="TRANSMEMBRANE PROTEIN 100"/>
    <property type="match status" value="1"/>
</dbReference>
<feature type="transmembrane region" description="Helical" evidence="6">
    <location>
        <begin position="80"/>
        <end position="106"/>
    </location>
</feature>
<dbReference type="EMBL" id="WNYA01000006">
    <property type="protein sequence ID" value="KAG8569662.1"/>
    <property type="molecule type" value="Genomic_DNA"/>
</dbReference>
<feature type="region of interest" description="Disordered" evidence="5">
    <location>
        <begin position="20"/>
        <end position="41"/>
    </location>
</feature>
<evidence type="ECO:0000256" key="1">
    <source>
        <dbReference type="ARBA" id="ARBA00004141"/>
    </source>
</evidence>
<evidence type="ECO:0000256" key="2">
    <source>
        <dbReference type="ARBA" id="ARBA00022692"/>
    </source>
</evidence>
<evidence type="ECO:0000256" key="4">
    <source>
        <dbReference type="ARBA" id="ARBA00023136"/>
    </source>
</evidence>
<feature type="compositionally biased region" description="Basic and acidic residues" evidence="5">
    <location>
        <begin position="24"/>
        <end position="37"/>
    </location>
</feature>
<comment type="caution">
    <text evidence="7">The sequence shown here is derived from an EMBL/GenBank/DDBJ whole genome shotgun (WGS) entry which is preliminary data.</text>
</comment>
<dbReference type="AlphaFoldDB" id="A0AAV7BB29"/>
<keyword evidence="8" id="KW-1185">Reference proteome</keyword>
<dbReference type="InterPro" id="IPR032536">
    <property type="entry name" value="TMEM100"/>
</dbReference>
<dbReference type="GO" id="GO:0071773">
    <property type="term" value="P:cellular response to BMP stimulus"/>
    <property type="evidence" value="ECO:0007669"/>
    <property type="project" value="TreeGrafter"/>
</dbReference>